<evidence type="ECO:0000256" key="11">
    <source>
        <dbReference type="ARBA" id="ARBA00023242"/>
    </source>
</evidence>
<dbReference type="FunFam" id="3.40.50.300:FF:000117">
    <property type="entry name" value="Putative DNA repair helicase rad25"/>
    <property type="match status" value="1"/>
</dbReference>
<dbReference type="SUPFAM" id="SSF52540">
    <property type="entry name" value="P-loop containing nucleoside triphosphate hydrolases"/>
    <property type="match status" value="2"/>
</dbReference>
<dbReference type="CDD" id="cd18789">
    <property type="entry name" value="SF2_C_XPB"/>
    <property type="match status" value="1"/>
</dbReference>
<evidence type="ECO:0000313" key="19">
    <source>
        <dbReference type="Proteomes" id="UP000054481"/>
    </source>
</evidence>
<dbReference type="InterPro" id="IPR032438">
    <property type="entry name" value="ERCC3_RAD25_C"/>
</dbReference>
<evidence type="ECO:0000256" key="9">
    <source>
        <dbReference type="ARBA" id="ARBA00023204"/>
    </source>
</evidence>
<evidence type="ECO:0000259" key="17">
    <source>
        <dbReference type="PROSITE" id="PS51194"/>
    </source>
</evidence>
<dbReference type="GO" id="GO:0043138">
    <property type="term" value="F:3'-5' DNA helicase activity"/>
    <property type="evidence" value="ECO:0007669"/>
    <property type="project" value="UniProtKB-EC"/>
</dbReference>
<dbReference type="PANTHER" id="PTHR11274:SF0">
    <property type="entry name" value="GENERAL TRANSCRIPTION AND DNA REPAIR FACTOR IIH HELICASE SUBUNIT XPB"/>
    <property type="match status" value="1"/>
</dbReference>
<reference evidence="18 19" key="1">
    <citation type="journal article" date="2014" name="Genome Biol. Evol.">
        <title>Comparative genomics and transcriptomics analyses reveal divergent lifestyle features of nematode endoparasitic fungus Hirsutella minnesotensis.</title>
        <authorList>
            <person name="Lai Y."/>
            <person name="Liu K."/>
            <person name="Zhang X."/>
            <person name="Zhang X."/>
            <person name="Li K."/>
            <person name="Wang N."/>
            <person name="Shu C."/>
            <person name="Wu Y."/>
            <person name="Wang C."/>
            <person name="Bushley K.E."/>
            <person name="Xiang M."/>
            <person name="Liu X."/>
        </authorList>
    </citation>
    <scope>NUCLEOTIDE SEQUENCE [LARGE SCALE GENOMIC DNA]</scope>
    <source>
        <strain evidence="18 19">3608</strain>
    </source>
</reference>
<comment type="similarity">
    <text evidence="2">Belongs to the helicase family. RAD25/XPB subfamily.</text>
</comment>
<keyword evidence="4" id="KW-0227">DNA damage</keyword>
<feature type="region of interest" description="Disordered" evidence="15">
    <location>
        <begin position="806"/>
        <end position="832"/>
    </location>
</feature>
<comment type="catalytic activity">
    <reaction evidence="14">
        <text>ATP + H2O = ADP + phosphate + H(+)</text>
        <dbReference type="Rhea" id="RHEA:13065"/>
        <dbReference type="ChEBI" id="CHEBI:15377"/>
        <dbReference type="ChEBI" id="CHEBI:15378"/>
        <dbReference type="ChEBI" id="CHEBI:30616"/>
        <dbReference type="ChEBI" id="CHEBI:43474"/>
        <dbReference type="ChEBI" id="CHEBI:456216"/>
        <dbReference type="EC" id="5.6.2.4"/>
    </reaction>
</comment>
<dbReference type="PROSITE" id="PS51192">
    <property type="entry name" value="HELICASE_ATP_BIND_1"/>
    <property type="match status" value="1"/>
</dbReference>
<dbReference type="InterPro" id="IPR050615">
    <property type="entry name" value="ATP-dep_DNA_Helicase"/>
</dbReference>
<evidence type="ECO:0000256" key="4">
    <source>
        <dbReference type="ARBA" id="ARBA00022763"/>
    </source>
</evidence>
<evidence type="ECO:0000256" key="12">
    <source>
        <dbReference type="ARBA" id="ARBA00034617"/>
    </source>
</evidence>
<feature type="compositionally biased region" description="Basic and acidic residues" evidence="15">
    <location>
        <begin position="822"/>
        <end position="832"/>
    </location>
</feature>
<keyword evidence="9" id="KW-0234">DNA repair</keyword>
<dbReference type="Gene3D" id="3.40.50.300">
    <property type="entry name" value="P-loop containing nucleotide triphosphate hydrolases"/>
    <property type="match status" value="2"/>
</dbReference>
<dbReference type="PANTHER" id="PTHR11274">
    <property type="entry name" value="RAD25/XP-B DNA REPAIR HELICASE"/>
    <property type="match status" value="1"/>
</dbReference>
<dbReference type="Pfam" id="PF13625">
    <property type="entry name" value="Helicase_C_3"/>
    <property type="match status" value="1"/>
</dbReference>
<name>A0A0F7ZNN5_9HYPO</name>
<feature type="compositionally biased region" description="Acidic residues" evidence="15">
    <location>
        <begin position="37"/>
        <end position="51"/>
    </location>
</feature>
<organism evidence="18 19">
    <name type="scientific">Hirsutella minnesotensis 3608</name>
    <dbReference type="NCBI Taxonomy" id="1043627"/>
    <lineage>
        <taxon>Eukaryota</taxon>
        <taxon>Fungi</taxon>
        <taxon>Dikarya</taxon>
        <taxon>Ascomycota</taxon>
        <taxon>Pezizomycotina</taxon>
        <taxon>Sordariomycetes</taxon>
        <taxon>Hypocreomycetidae</taxon>
        <taxon>Hypocreales</taxon>
        <taxon>Ophiocordycipitaceae</taxon>
        <taxon>Hirsutella</taxon>
    </lineage>
</organism>
<evidence type="ECO:0000256" key="1">
    <source>
        <dbReference type="ARBA" id="ARBA00004123"/>
    </source>
</evidence>
<dbReference type="InterPro" id="IPR001650">
    <property type="entry name" value="Helicase_C-like"/>
</dbReference>
<dbReference type="GO" id="GO:0003677">
    <property type="term" value="F:DNA binding"/>
    <property type="evidence" value="ECO:0007669"/>
    <property type="project" value="UniProtKB-KW"/>
</dbReference>
<dbReference type="GO" id="GO:0016787">
    <property type="term" value="F:hydrolase activity"/>
    <property type="evidence" value="ECO:0007669"/>
    <property type="project" value="UniProtKB-KW"/>
</dbReference>
<keyword evidence="11" id="KW-0539">Nucleus</keyword>
<feature type="domain" description="Helicase ATP-binding" evidence="16">
    <location>
        <begin position="355"/>
        <end position="518"/>
    </location>
</feature>
<dbReference type="GO" id="GO:0000112">
    <property type="term" value="C:nucleotide-excision repair factor 3 complex"/>
    <property type="evidence" value="ECO:0007669"/>
    <property type="project" value="TreeGrafter"/>
</dbReference>
<accession>A0A0F7ZNN5</accession>
<evidence type="ECO:0000256" key="14">
    <source>
        <dbReference type="ARBA" id="ARBA00048988"/>
    </source>
</evidence>
<evidence type="ECO:0000256" key="15">
    <source>
        <dbReference type="SAM" id="MobiDB-lite"/>
    </source>
</evidence>
<dbReference type="NCBIfam" id="TIGR00603">
    <property type="entry name" value="rad25"/>
    <property type="match status" value="1"/>
</dbReference>
<dbReference type="Pfam" id="PF16203">
    <property type="entry name" value="ERCC3_RAD25_C"/>
    <property type="match status" value="1"/>
</dbReference>
<dbReference type="Proteomes" id="UP000054481">
    <property type="component" value="Unassembled WGS sequence"/>
</dbReference>
<dbReference type="GO" id="GO:0097550">
    <property type="term" value="C:transcription preinitiation complex"/>
    <property type="evidence" value="ECO:0007669"/>
    <property type="project" value="TreeGrafter"/>
</dbReference>
<dbReference type="InterPro" id="IPR027417">
    <property type="entry name" value="P-loop_NTPase"/>
</dbReference>
<dbReference type="InterPro" id="IPR006935">
    <property type="entry name" value="Helicase/UvrB_N"/>
</dbReference>
<evidence type="ECO:0000259" key="16">
    <source>
        <dbReference type="PROSITE" id="PS51192"/>
    </source>
</evidence>
<protein>
    <recommendedName>
        <fullName evidence="13">DNA 3'-5' helicase</fullName>
        <ecNumber evidence="13">5.6.2.4</ecNumber>
    </recommendedName>
</protein>
<evidence type="ECO:0000256" key="3">
    <source>
        <dbReference type="ARBA" id="ARBA00022741"/>
    </source>
</evidence>
<feature type="domain" description="Helicase C-terminal" evidence="17">
    <location>
        <begin position="572"/>
        <end position="726"/>
    </location>
</feature>
<feature type="region of interest" description="Disordered" evidence="15">
    <location>
        <begin position="1"/>
        <end position="51"/>
    </location>
</feature>
<dbReference type="PRINTS" id="PR00851">
    <property type="entry name" value="XRODRMPGMNTB"/>
</dbReference>
<dbReference type="FunFam" id="3.40.50.300:FF:000077">
    <property type="entry name" value="Probable DNA repair helicase RAD25"/>
    <property type="match status" value="1"/>
</dbReference>
<dbReference type="InterPro" id="IPR032830">
    <property type="entry name" value="XPB/Ssl2_N"/>
</dbReference>
<comment type="subcellular location">
    <subcellularLocation>
        <location evidence="1">Nucleus</location>
    </subcellularLocation>
</comment>
<keyword evidence="10" id="KW-0413">Isomerase</keyword>
<keyword evidence="19" id="KW-1185">Reference proteome</keyword>
<dbReference type="EC" id="5.6.2.4" evidence="13"/>
<evidence type="ECO:0000256" key="10">
    <source>
        <dbReference type="ARBA" id="ARBA00023235"/>
    </source>
</evidence>
<dbReference type="GO" id="GO:0005675">
    <property type="term" value="C:transcription factor TFIIH holo complex"/>
    <property type="evidence" value="ECO:0007669"/>
    <property type="project" value="TreeGrafter"/>
</dbReference>
<dbReference type="GO" id="GO:0006289">
    <property type="term" value="P:nucleotide-excision repair"/>
    <property type="evidence" value="ECO:0007669"/>
    <property type="project" value="InterPro"/>
</dbReference>
<evidence type="ECO:0000256" key="6">
    <source>
        <dbReference type="ARBA" id="ARBA00022806"/>
    </source>
</evidence>
<dbReference type="CDD" id="cd18029">
    <property type="entry name" value="DEXHc_XPB"/>
    <property type="match status" value="1"/>
</dbReference>
<dbReference type="PROSITE" id="PS51194">
    <property type="entry name" value="HELICASE_CTER"/>
    <property type="match status" value="1"/>
</dbReference>
<proteinExistence type="inferred from homology"/>
<comment type="catalytic activity">
    <reaction evidence="12">
        <text>Couples ATP hydrolysis with the unwinding of duplex DNA by translocating in the 3'-5' direction.</text>
        <dbReference type="EC" id="5.6.2.4"/>
    </reaction>
</comment>
<evidence type="ECO:0000256" key="13">
    <source>
        <dbReference type="ARBA" id="ARBA00034808"/>
    </source>
</evidence>
<evidence type="ECO:0000256" key="8">
    <source>
        <dbReference type="ARBA" id="ARBA00023125"/>
    </source>
</evidence>
<keyword evidence="6 18" id="KW-0347">Helicase</keyword>
<dbReference type="EMBL" id="KQ030529">
    <property type="protein sequence ID" value="KJZ74060.1"/>
    <property type="molecule type" value="Genomic_DNA"/>
</dbReference>
<keyword evidence="3" id="KW-0547">Nucleotide-binding</keyword>
<dbReference type="AlphaFoldDB" id="A0A0F7ZNN5"/>
<evidence type="ECO:0000313" key="18">
    <source>
        <dbReference type="EMBL" id="KJZ74060.1"/>
    </source>
</evidence>
<evidence type="ECO:0000256" key="5">
    <source>
        <dbReference type="ARBA" id="ARBA00022801"/>
    </source>
</evidence>
<dbReference type="InterPro" id="IPR014001">
    <property type="entry name" value="Helicase_ATP-bd"/>
</dbReference>
<keyword evidence="7" id="KW-0067">ATP-binding</keyword>
<evidence type="ECO:0000256" key="2">
    <source>
        <dbReference type="ARBA" id="ARBA00006637"/>
    </source>
</evidence>
<dbReference type="GO" id="GO:0006367">
    <property type="term" value="P:transcription initiation at RNA polymerase II promoter"/>
    <property type="evidence" value="ECO:0007669"/>
    <property type="project" value="InterPro"/>
</dbReference>
<dbReference type="SMART" id="SM00490">
    <property type="entry name" value="HELICc"/>
    <property type="match status" value="1"/>
</dbReference>
<dbReference type="Pfam" id="PF04851">
    <property type="entry name" value="ResIII"/>
    <property type="match status" value="1"/>
</dbReference>
<dbReference type="GO" id="GO:0005524">
    <property type="term" value="F:ATP binding"/>
    <property type="evidence" value="ECO:0007669"/>
    <property type="project" value="UniProtKB-KW"/>
</dbReference>
<feature type="compositionally biased region" description="Low complexity" evidence="15">
    <location>
        <begin position="8"/>
        <end position="19"/>
    </location>
</feature>
<evidence type="ECO:0000256" key="7">
    <source>
        <dbReference type="ARBA" id="ARBA00022840"/>
    </source>
</evidence>
<dbReference type="InterPro" id="IPR001161">
    <property type="entry name" value="XPB/Ssl2"/>
</dbReference>
<keyword evidence="8" id="KW-0238">DNA-binding</keyword>
<sequence length="832" mass="93231">MPPKRKVGPAAQGGAAKAGRSSRMSTPGAATPRSLESNDEPVLEEEEGAPVDEVLERDIDKNIDRFSLDRYQKKHKIREPLPHIFGDHDFSYLDLKKDHHNRPLWIDPQKGRIILESFNPLAEQAQDFLITISEPLSRPTFMHEYALTTHSLYAAVSVGLSPHDIINTLDRFLKTPLPDEIREFINSCTQSYGKVKLVLKNTKYYVESPDPNMLQTLLKNPKIGPLRVQGTETTTSAAPKIGGLVIPGTKNAAGVKQANGLQPSNGEQPADGQQVKEGDVLATLNEEDDDDQEVTHSFEIADKDVETVQKECLNLGYPVLEEYDFRRDEANANLDIDLKPGTQIRPYQEKSLSKMFGNGRAKSGLIVLPCGAGKTLVGITAACTIKKGVIVLCTSSMSVVQWRQEFLKWCNISPDDIVAFTSDSKNNVFTGSTGIIVTTYSMVTQSRARSYDAEKMMKFLTGREWGLMLLDEVHVVPANIFRKVTSSIKTHSKLGLTATLLREDDKISDLNFLIGPKLFEANWMELSKQGHIARVQCAEVWCPMPTEFYDEYLRAPTRKKNLLYIMNPRKFQACQYLINYHESRGDKIIVFSDNVYALKAYALKLGKAFIYGSTGQAERLEVLENFQHNPRVNTLFLSKIGDTSLDLPEATCLIQISSHYGSRRQEAQRLGRILRAKRRNDEGFNAFFYSLVSKDTQEMYFSSKRQAFLVDQGYAFKVITQLANIEKTPGLAFATASERRELLQKVLVENDTMEDEDITDDLFHSGAMGRKKKRGGARRTAGTLGELSGGQDMAYIEQNKKLNQALKKGKKGKDSNAFFKKIGRENARRAAA</sequence>
<gene>
    <name evidence="18" type="ORF">HIM_06509</name>
</gene>
<dbReference type="SMART" id="SM00487">
    <property type="entry name" value="DEXDc"/>
    <property type="match status" value="1"/>
</dbReference>
<dbReference type="OrthoDB" id="10262986at2759"/>
<keyword evidence="5" id="KW-0378">Hydrolase</keyword>